<reference evidence="1" key="2">
    <citation type="submission" date="2021-08" db="EMBL/GenBank/DDBJ databases">
        <authorList>
            <person name="Tani A."/>
            <person name="Ola A."/>
            <person name="Ogura Y."/>
            <person name="Katsura K."/>
            <person name="Hayashi T."/>
        </authorList>
    </citation>
    <scope>NUCLEOTIDE SEQUENCE</scope>
    <source>
        <strain evidence="1">DSM 23632</strain>
    </source>
</reference>
<evidence type="ECO:0000313" key="2">
    <source>
        <dbReference type="Proteomes" id="UP001055057"/>
    </source>
</evidence>
<organism evidence="1 2">
    <name type="scientific">Methylobacterium trifolii</name>
    <dbReference type="NCBI Taxonomy" id="1003092"/>
    <lineage>
        <taxon>Bacteria</taxon>
        <taxon>Pseudomonadati</taxon>
        <taxon>Pseudomonadota</taxon>
        <taxon>Alphaproteobacteria</taxon>
        <taxon>Hyphomicrobiales</taxon>
        <taxon>Methylobacteriaceae</taxon>
        <taxon>Methylobacterium</taxon>
    </lineage>
</organism>
<evidence type="ECO:0008006" key="3">
    <source>
        <dbReference type="Google" id="ProtNLM"/>
    </source>
</evidence>
<comment type="caution">
    <text evidence="1">The sequence shown here is derived from an EMBL/GenBank/DDBJ whole genome shotgun (WGS) entry which is preliminary data.</text>
</comment>
<name>A0ABQ4U3X3_9HYPH</name>
<accession>A0ABQ4U3X3</accession>
<evidence type="ECO:0000313" key="1">
    <source>
        <dbReference type="EMBL" id="GJE60530.1"/>
    </source>
</evidence>
<dbReference type="Proteomes" id="UP001055057">
    <property type="component" value="Unassembled WGS sequence"/>
</dbReference>
<protein>
    <recommendedName>
        <fullName evidence="3">RDD family protein</fullName>
    </recommendedName>
</protein>
<dbReference type="EMBL" id="BPRB01000142">
    <property type="protein sequence ID" value="GJE60530.1"/>
    <property type="molecule type" value="Genomic_DNA"/>
</dbReference>
<sequence length="72" mass="7654">MGGGQRTYLINVSTASSGMRAMPNPQTGYAERLEMPGYASALPVPYVRASLGGRTVAYLLDILFILGFTAVL</sequence>
<gene>
    <name evidence="1" type="ORF">MPOCJGCO_2643</name>
</gene>
<proteinExistence type="predicted"/>
<reference evidence="1" key="1">
    <citation type="journal article" date="2021" name="Front. Microbiol.">
        <title>Comprehensive Comparative Genomics and Phenotyping of Methylobacterium Species.</title>
        <authorList>
            <person name="Alessa O."/>
            <person name="Ogura Y."/>
            <person name="Fujitani Y."/>
            <person name="Takami H."/>
            <person name="Hayashi T."/>
            <person name="Sahin N."/>
            <person name="Tani A."/>
        </authorList>
    </citation>
    <scope>NUCLEOTIDE SEQUENCE</scope>
    <source>
        <strain evidence="1">DSM 23632</strain>
    </source>
</reference>
<keyword evidence="2" id="KW-1185">Reference proteome</keyword>